<protein>
    <submittedName>
        <fullName evidence="2">Uncharacterized protein</fullName>
    </submittedName>
</protein>
<comment type="caution">
    <text evidence="2">The sequence shown here is derived from an EMBL/GenBank/DDBJ whole genome shotgun (WGS) entry which is preliminary data.</text>
</comment>
<sequence length="152" mass="17163">MAPHKSRETQAQASASEDENEQQSSQDDAMDMMVAARGIVSKNNERRDKKRKSIEGEHEKRVKDVRVKIDTLFAARKSRVALLSFTKPSPSKAQQAAWARLDALDKKRQNIESLILASMKTIETQSSYLSDELVAMFKGRLEEMEGVPPQDE</sequence>
<feature type="region of interest" description="Disordered" evidence="1">
    <location>
        <begin position="1"/>
        <end position="60"/>
    </location>
</feature>
<accession>A0ABR4CS17</accession>
<evidence type="ECO:0000313" key="2">
    <source>
        <dbReference type="EMBL" id="KAL2072761.1"/>
    </source>
</evidence>
<proteinExistence type="predicted"/>
<evidence type="ECO:0000313" key="3">
    <source>
        <dbReference type="Proteomes" id="UP001595075"/>
    </source>
</evidence>
<gene>
    <name evidence="2" type="ORF">VTL71DRAFT_12104</name>
</gene>
<evidence type="ECO:0000256" key="1">
    <source>
        <dbReference type="SAM" id="MobiDB-lite"/>
    </source>
</evidence>
<dbReference type="Proteomes" id="UP001595075">
    <property type="component" value="Unassembled WGS sequence"/>
</dbReference>
<keyword evidence="3" id="KW-1185">Reference proteome</keyword>
<feature type="compositionally biased region" description="Basic and acidic residues" evidence="1">
    <location>
        <begin position="43"/>
        <end position="60"/>
    </location>
</feature>
<name>A0ABR4CS17_9HELO</name>
<reference evidence="2 3" key="1">
    <citation type="journal article" date="2024" name="Commun. Biol.">
        <title>Comparative genomic analysis of thermophilic fungi reveals convergent evolutionary adaptations and gene losses.</title>
        <authorList>
            <person name="Steindorff A.S."/>
            <person name="Aguilar-Pontes M.V."/>
            <person name="Robinson A.J."/>
            <person name="Andreopoulos B."/>
            <person name="LaButti K."/>
            <person name="Kuo A."/>
            <person name="Mondo S."/>
            <person name="Riley R."/>
            <person name="Otillar R."/>
            <person name="Haridas S."/>
            <person name="Lipzen A."/>
            <person name="Grimwood J."/>
            <person name="Schmutz J."/>
            <person name="Clum A."/>
            <person name="Reid I.D."/>
            <person name="Moisan M.C."/>
            <person name="Butler G."/>
            <person name="Nguyen T.T.M."/>
            <person name="Dewar K."/>
            <person name="Conant G."/>
            <person name="Drula E."/>
            <person name="Henrissat B."/>
            <person name="Hansel C."/>
            <person name="Singer S."/>
            <person name="Hutchinson M.I."/>
            <person name="de Vries R.P."/>
            <person name="Natvig D.O."/>
            <person name="Powell A.J."/>
            <person name="Tsang A."/>
            <person name="Grigoriev I.V."/>
        </authorList>
    </citation>
    <scope>NUCLEOTIDE SEQUENCE [LARGE SCALE GENOMIC DNA]</scope>
    <source>
        <strain evidence="2 3">CBS 494.80</strain>
    </source>
</reference>
<organism evidence="2 3">
    <name type="scientific">Oculimacula yallundae</name>
    <dbReference type="NCBI Taxonomy" id="86028"/>
    <lineage>
        <taxon>Eukaryota</taxon>
        <taxon>Fungi</taxon>
        <taxon>Dikarya</taxon>
        <taxon>Ascomycota</taxon>
        <taxon>Pezizomycotina</taxon>
        <taxon>Leotiomycetes</taxon>
        <taxon>Helotiales</taxon>
        <taxon>Ploettnerulaceae</taxon>
        <taxon>Oculimacula</taxon>
    </lineage>
</organism>
<dbReference type="EMBL" id="JAZHXI010000004">
    <property type="protein sequence ID" value="KAL2072761.1"/>
    <property type="molecule type" value="Genomic_DNA"/>
</dbReference>